<accession>A0AAD2G1Z6</accession>
<evidence type="ECO:0000256" key="1">
    <source>
        <dbReference type="SAM" id="Phobius"/>
    </source>
</evidence>
<dbReference type="EMBL" id="CAKOGP040002025">
    <property type="protein sequence ID" value="CAJ1959818.1"/>
    <property type="molecule type" value="Genomic_DNA"/>
</dbReference>
<evidence type="ECO:0000313" key="2">
    <source>
        <dbReference type="EMBL" id="CAJ1959818.1"/>
    </source>
</evidence>
<keyword evidence="3" id="KW-1185">Reference proteome</keyword>
<keyword evidence="1" id="KW-0472">Membrane</keyword>
<keyword evidence="1" id="KW-0812">Transmembrane</keyword>
<organism evidence="2 3">
    <name type="scientific">Cylindrotheca closterium</name>
    <dbReference type="NCBI Taxonomy" id="2856"/>
    <lineage>
        <taxon>Eukaryota</taxon>
        <taxon>Sar</taxon>
        <taxon>Stramenopiles</taxon>
        <taxon>Ochrophyta</taxon>
        <taxon>Bacillariophyta</taxon>
        <taxon>Bacillariophyceae</taxon>
        <taxon>Bacillariophycidae</taxon>
        <taxon>Bacillariales</taxon>
        <taxon>Bacillariaceae</taxon>
        <taxon>Cylindrotheca</taxon>
    </lineage>
</organism>
<dbReference type="AlphaFoldDB" id="A0AAD2G1Z6"/>
<evidence type="ECO:0000313" key="3">
    <source>
        <dbReference type="Proteomes" id="UP001295423"/>
    </source>
</evidence>
<protein>
    <submittedName>
        <fullName evidence="2">Uncharacterized protein</fullName>
    </submittedName>
</protein>
<feature type="transmembrane region" description="Helical" evidence="1">
    <location>
        <begin position="45"/>
        <end position="65"/>
    </location>
</feature>
<sequence length="119" mass="12363">MPEKFTNGPFGCCGNPGGCGTCCMTACCPCYAFYTAAEDIGDSNGALYCVATLLGFGPCMLCLLADKVAQARNIDQGMPMHALCACCECVTCFSCAVVNEAKLYKEQSGAPGGQKIEGR</sequence>
<comment type="caution">
    <text evidence="2">The sequence shown here is derived from an EMBL/GenBank/DDBJ whole genome shotgun (WGS) entry which is preliminary data.</text>
</comment>
<reference evidence="2" key="1">
    <citation type="submission" date="2023-08" db="EMBL/GenBank/DDBJ databases">
        <authorList>
            <person name="Audoor S."/>
            <person name="Bilcke G."/>
        </authorList>
    </citation>
    <scope>NUCLEOTIDE SEQUENCE</scope>
</reference>
<dbReference type="Proteomes" id="UP001295423">
    <property type="component" value="Unassembled WGS sequence"/>
</dbReference>
<gene>
    <name evidence="2" type="ORF">CYCCA115_LOCUS18237</name>
</gene>
<keyword evidence="1" id="KW-1133">Transmembrane helix</keyword>
<proteinExistence type="predicted"/>
<name>A0AAD2G1Z6_9STRA</name>